<feature type="compositionally biased region" description="Basic and acidic residues" evidence="1">
    <location>
        <begin position="89"/>
        <end position="103"/>
    </location>
</feature>
<feature type="region of interest" description="Disordered" evidence="1">
    <location>
        <begin position="1"/>
        <end position="51"/>
    </location>
</feature>
<dbReference type="AlphaFoldDB" id="V4BLM4"/>
<accession>V4BLM4</accession>
<feature type="region of interest" description="Disordered" evidence="1">
    <location>
        <begin position="685"/>
        <end position="731"/>
    </location>
</feature>
<feature type="region of interest" description="Disordered" evidence="1">
    <location>
        <begin position="498"/>
        <end position="547"/>
    </location>
</feature>
<dbReference type="HOGENOM" id="CLU_291917_0_0_1"/>
<feature type="compositionally biased region" description="Basic residues" evidence="1">
    <location>
        <begin position="138"/>
        <end position="149"/>
    </location>
</feature>
<feature type="region of interest" description="Disordered" evidence="1">
    <location>
        <begin position="244"/>
        <end position="419"/>
    </location>
</feature>
<proteinExistence type="predicted"/>
<feature type="region of interest" description="Disordered" evidence="1">
    <location>
        <begin position="753"/>
        <end position="798"/>
    </location>
</feature>
<gene>
    <name evidence="2" type="ORF">LOTGIDRAFT_164939</name>
</gene>
<feature type="compositionally biased region" description="Basic residues" evidence="1">
    <location>
        <begin position="455"/>
        <end position="466"/>
    </location>
</feature>
<reference evidence="2 3" key="1">
    <citation type="journal article" date="2013" name="Nature">
        <title>Insights into bilaterian evolution from three spiralian genomes.</title>
        <authorList>
            <person name="Simakov O."/>
            <person name="Marletaz F."/>
            <person name="Cho S.J."/>
            <person name="Edsinger-Gonzales E."/>
            <person name="Havlak P."/>
            <person name="Hellsten U."/>
            <person name="Kuo D.H."/>
            <person name="Larsson T."/>
            <person name="Lv J."/>
            <person name="Arendt D."/>
            <person name="Savage R."/>
            <person name="Osoegawa K."/>
            <person name="de Jong P."/>
            <person name="Grimwood J."/>
            <person name="Chapman J.A."/>
            <person name="Shapiro H."/>
            <person name="Aerts A."/>
            <person name="Otillar R.P."/>
            <person name="Terry A.Y."/>
            <person name="Boore J.L."/>
            <person name="Grigoriev I.V."/>
            <person name="Lindberg D.R."/>
            <person name="Seaver E.C."/>
            <person name="Weisblat D.A."/>
            <person name="Putnam N.H."/>
            <person name="Rokhsar D.S."/>
        </authorList>
    </citation>
    <scope>NUCLEOTIDE SEQUENCE [LARGE SCALE GENOMIC DNA]</scope>
</reference>
<feature type="compositionally biased region" description="Basic residues" evidence="1">
    <location>
        <begin position="571"/>
        <end position="587"/>
    </location>
</feature>
<organism evidence="2 3">
    <name type="scientific">Lottia gigantea</name>
    <name type="common">Giant owl limpet</name>
    <dbReference type="NCBI Taxonomy" id="225164"/>
    <lineage>
        <taxon>Eukaryota</taxon>
        <taxon>Metazoa</taxon>
        <taxon>Spiralia</taxon>
        <taxon>Lophotrochozoa</taxon>
        <taxon>Mollusca</taxon>
        <taxon>Gastropoda</taxon>
        <taxon>Patellogastropoda</taxon>
        <taxon>Lottioidea</taxon>
        <taxon>Lottiidae</taxon>
        <taxon>Lottia</taxon>
    </lineage>
</organism>
<feature type="region of interest" description="Disordered" evidence="1">
    <location>
        <begin position="811"/>
        <end position="904"/>
    </location>
</feature>
<feature type="compositionally biased region" description="Basic and acidic residues" evidence="1">
    <location>
        <begin position="867"/>
        <end position="889"/>
    </location>
</feature>
<name>V4BLM4_LOTGI</name>
<evidence type="ECO:0000313" key="3">
    <source>
        <dbReference type="Proteomes" id="UP000030746"/>
    </source>
</evidence>
<protein>
    <submittedName>
        <fullName evidence="2">Uncharacterized protein</fullName>
    </submittedName>
</protein>
<keyword evidence="3" id="KW-1185">Reference proteome</keyword>
<dbReference type="STRING" id="225164.V4BLM4"/>
<sequence length="1045" mass="114294">MENSINNAQTAEREGKRVRPRAAKGPRTSHKLSSEFSEELKKAEDALTSDEANGVFISLPEELSCEVRSRPGAAKGARTAHTISAEFEERIELEASSQEKEASDIFSGELSGPEAEVKSSPRTTLSAKKKHPGDSRSRPRAARGSRTAHKLSAEFETDASTPAKEDSCIHLGELYGLDSEDESSIRTTLSAKKKPPEDSRSRSRAARGSRTAYKLSAVFETDASTPAKEDSSIYLGELYGLDSEDESSISTTLSAKKKHPNDSRSRSRAARGSRTAHKLSAEFETDASTPAKEDSSIHLGELYGLDSEDESSIRTTLSAKKKHPNDSRSRSRAARGSRTAHKLSAEFETDASTPAKEDSSIHLGELYGLDSDDDGSIKTTLSSKKHPKDSRPRAARGSRTAHKISAEFETDASTPAKEDSSIYLGELYGLDSEDESSIRTTLSAKKKPPEDSRSRSRAARGSRTAHKLSAEFETDASTPSKEDSSIYLGEIYGLDSEDESSIRTTLSAKRHPKDSRSRPRAARGSRTAHKLSAEFETDASTPAKEDSSIYLGELYGLDSEDESSIGTTLSAKKKHPENSRSRSRAARGLRTAHNISAEFETDASTPAKEDSSIHLGELYGLDSDDESSIRTTLSAKRHPKDSRPRAARGSRTAHKISAEFETGASTPAKEDSSIHLGELYRLDSEDESSIRTTLSAKKKHPKDSRPRAARGSRTAHNISAEFETDASTPAKEDSSIYLGELYGLDSDNESSIRTTLSAKKKHPGDSRSRPRAARGSRTAHKLSAEFETDASTPAKEDSSIYLGELYGLDSEDESSIRTSPSAKKHPKDSRPRAARGSRTAHKISAEFEKDASPRAKEDSGINFGELRGLETDFESSPRETSTTREEHNKVSRPRPRAAKGPRTAHKISREFESLDIQQVNGHQNQPSPVNEPVIVEAQEAERVTRTRVQRIQIAQDRFMGEVGEFGAEERERIWVAQKKTFKNTMQPKSRSTSVTTRATRSTSTPACQYSFTLPGCVPDPPPPLPRLIPSITIISEEGVKQIRFG</sequence>
<dbReference type="CTD" id="20239872"/>
<feature type="compositionally biased region" description="Basic residues" evidence="1">
    <location>
        <begin position="18"/>
        <end position="30"/>
    </location>
</feature>
<feature type="region of interest" description="Disordered" evidence="1">
    <location>
        <begin position="89"/>
        <end position="212"/>
    </location>
</feature>
<feature type="compositionally biased region" description="Basic residues" evidence="1">
    <location>
        <begin position="890"/>
        <end position="904"/>
    </location>
</feature>
<dbReference type="RefSeq" id="XP_009059689.1">
    <property type="nucleotide sequence ID" value="XM_009061441.1"/>
</dbReference>
<feature type="compositionally biased region" description="Polar residues" evidence="1">
    <location>
        <begin position="1"/>
        <end position="10"/>
    </location>
</feature>
<feature type="compositionally biased region" description="Basic residues" evidence="1">
    <location>
        <begin position="330"/>
        <end position="341"/>
    </location>
</feature>
<dbReference type="KEGG" id="lgi:LOTGIDRAFT_164939"/>
<feature type="compositionally biased region" description="Basic residues" evidence="1">
    <location>
        <begin position="635"/>
        <end position="654"/>
    </location>
</feature>
<feature type="compositionally biased region" description="Basic residues" evidence="1">
    <location>
        <begin position="696"/>
        <end position="710"/>
    </location>
</feature>
<evidence type="ECO:0000256" key="1">
    <source>
        <dbReference type="SAM" id="MobiDB-lite"/>
    </source>
</evidence>
<dbReference type="GeneID" id="20239872"/>
<dbReference type="EMBL" id="KB202567">
    <property type="protein sequence ID" value="ESO89634.1"/>
    <property type="molecule type" value="Genomic_DNA"/>
</dbReference>
<feature type="region of interest" description="Disordered" evidence="1">
    <location>
        <begin position="560"/>
        <end position="673"/>
    </location>
</feature>
<feature type="compositionally biased region" description="Basic residues" evidence="1">
    <location>
        <begin position="769"/>
        <end position="780"/>
    </location>
</feature>
<evidence type="ECO:0000313" key="2">
    <source>
        <dbReference type="EMBL" id="ESO89634.1"/>
    </source>
</evidence>
<feature type="compositionally biased region" description="Basic residues" evidence="1">
    <location>
        <begin position="822"/>
        <end position="841"/>
    </location>
</feature>
<dbReference type="OMA" id="DTFECIK"/>
<feature type="compositionally biased region" description="Basic residues" evidence="1">
    <location>
        <begin position="508"/>
        <end position="529"/>
    </location>
</feature>
<feature type="compositionally biased region" description="Basic and acidic residues" evidence="1">
    <location>
        <begin position="843"/>
        <end position="859"/>
    </location>
</feature>
<feature type="compositionally biased region" description="Basic residues" evidence="1">
    <location>
        <begin position="266"/>
        <end position="277"/>
    </location>
</feature>
<feature type="compositionally biased region" description="Basic residues" evidence="1">
    <location>
        <begin position="383"/>
        <end position="402"/>
    </location>
</feature>
<dbReference type="Proteomes" id="UP000030746">
    <property type="component" value="Unassembled WGS sequence"/>
</dbReference>
<feature type="region of interest" description="Disordered" evidence="1">
    <location>
        <begin position="433"/>
        <end position="485"/>
    </location>
</feature>